<accession>A0ABQ0YU77</accession>
<protein>
    <submittedName>
        <fullName evidence="1">Cytochrome P450 hydroxylase</fullName>
    </submittedName>
</protein>
<gene>
    <name evidence="1" type="ORF">RAJCM14343_5228</name>
</gene>
<proteinExistence type="predicted"/>
<dbReference type="Proteomes" id="UP000325466">
    <property type="component" value="Unassembled WGS sequence"/>
</dbReference>
<evidence type="ECO:0000313" key="2">
    <source>
        <dbReference type="Proteomes" id="UP000325466"/>
    </source>
</evidence>
<keyword evidence="2" id="KW-1185">Reference proteome</keyword>
<name>A0ABQ0YU77_9NOCA</name>
<comment type="caution">
    <text evidence="1">The sequence shown here is derived from an EMBL/GenBank/DDBJ whole genome shotgun (WGS) entry which is preliminary data.</text>
</comment>
<sequence length="51" mass="5743">MQPDQLLLLLRTDFAAPVDGVIRYPSVPYMRRTATVGTELGGARIRAGRRW</sequence>
<organism evidence="1 2">
    <name type="scientific">Rhodococcus aetherivorans</name>
    <dbReference type="NCBI Taxonomy" id="191292"/>
    <lineage>
        <taxon>Bacteria</taxon>
        <taxon>Bacillati</taxon>
        <taxon>Actinomycetota</taxon>
        <taxon>Actinomycetes</taxon>
        <taxon>Mycobacteriales</taxon>
        <taxon>Nocardiaceae</taxon>
        <taxon>Rhodococcus</taxon>
    </lineage>
</organism>
<evidence type="ECO:0000313" key="1">
    <source>
        <dbReference type="EMBL" id="GES39950.1"/>
    </source>
</evidence>
<dbReference type="EMBL" id="BLAH01000143">
    <property type="protein sequence ID" value="GES39950.1"/>
    <property type="molecule type" value="Genomic_DNA"/>
</dbReference>
<reference evidence="1 2" key="1">
    <citation type="journal article" date="2018" name="Biodegradation">
        <title>1,4-Dioxane degradation characteristics of Rhodococcus aetherivorans JCM 14343.</title>
        <authorList>
            <person name="Inoue D."/>
            <person name="Tsunoda T."/>
            <person name="Yamamoto N."/>
            <person name="Ike M."/>
            <person name="Sei K."/>
        </authorList>
    </citation>
    <scope>NUCLEOTIDE SEQUENCE [LARGE SCALE GENOMIC DNA]</scope>
    <source>
        <strain evidence="1 2">JCM 14343</strain>
    </source>
</reference>